<gene>
    <name evidence="2" type="primary">bpoC</name>
    <name evidence="2" type="ORF">ETAA1_43690</name>
</gene>
<dbReference type="EC" id="1.11.1.18" evidence="2"/>
<dbReference type="Gene3D" id="3.40.50.1820">
    <property type="entry name" value="alpha/beta hydrolase"/>
    <property type="match status" value="1"/>
</dbReference>
<dbReference type="PANTHER" id="PTHR43433:SF5">
    <property type="entry name" value="AB HYDROLASE-1 DOMAIN-CONTAINING PROTEIN"/>
    <property type="match status" value="1"/>
</dbReference>
<reference evidence="2 3" key="1">
    <citation type="submission" date="2019-02" db="EMBL/GenBank/DDBJ databases">
        <title>Deep-cultivation of Planctomycetes and their phenomic and genomic characterization uncovers novel biology.</title>
        <authorList>
            <person name="Wiegand S."/>
            <person name="Jogler M."/>
            <person name="Boedeker C."/>
            <person name="Pinto D."/>
            <person name="Vollmers J."/>
            <person name="Rivas-Marin E."/>
            <person name="Kohn T."/>
            <person name="Peeters S.H."/>
            <person name="Heuer A."/>
            <person name="Rast P."/>
            <person name="Oberbeckmann S."/>
            <person name="Bunk B."/>
            <person name="Jeske O."/>
            <person name="Meyerdierks A."/>
            <person name="Storesund J.E."/>
            <person name="Kallscheuer N."/>
            <person name="Luecker S."/>
            <person name="Lage O.M."/>
            <person name="Pohl T."/>
            <person name="Merkel B.J."/>
            <person name="Hornburger P."/>
            <person name="Mueller R.-W."/>
            <person name="Bruemmer F."/>
            <person name="Labrenz M."/>
            <person name="Spormann A.M."/>
            <person name="Op den Camp H."/>
            <person name="Overmann J."/>
            <person name="Amann R."/>
            <person name="Jetten M.S.M."/>
            <person name="Mascher T."/>
            <person name="Medema M.H."/>
            <person name="Devos D.P."/>
            <person name="Kaster A.-K."/>
            <person name="Ovreas L."/>
            <person name="Rohde M."/>
            <person name="Galperin M.Y."/>
            <person name="Jogler C."/>
        </authorList>
    </citation>
    <scope>NUCLEOTIDE SEQUENCE [LARGE SCALE GENOMIC DNA]</scope>
    <source>
        <strain evidence="2 3">ETA_A1</strain>
    </source>
</reference>
<evidence type="ECO:0000313" key="3">
    <source>
        <dbReference type="Proteomes" id="UP000319576"/>
    </source>
</evidence>
<sequence>MGQFADRAGCRLAYDRRGSGSAVLLIQGVGVHGDGWRPQVEALSDGFTCLTFDNRGMGRSVPANGPITVAEMAADALAVLDAEGVAAAHVVGHSLGGLVAAQLALAARGRVKSLALLCTFADGRAAAPLTMRMMWLGMRSRVGTRAMRRRGFAALIYPPGSAAAADFGALAALFGHDLGDTPAVVGAQLKAMRAASVLPRLGELAGVPTLVASAAHDPIAPPRVGRALADGIPGARFVEFVEASHGLPITHAAETNALLREHLTAADRVS</sequence>
<dbReference type="InterPro" id="IPR000073">
    <property type="entry name" value="AB_hydrolase_1"/>
</dbReference>
<dbReference type="GO" id="GO:0019806">
    <property type="term" value="F:bromide peroxidase activity"/>
    <property type="evidence" value="ECO:0007669"/>
    <property type="project" value="UniProtKB-EC"/>
</dbReference>
<dbReference type="RefSeq" id="WP_145242082.1">
    <property type="nucleotide sequence ID" value="NZ_CP036273.1"/>
</dbReference>
<organism evidence="2 3">
    <name type="scientific">Urbifossiella limnaea</name>
    <dbReference type="NCBI Taxonomy" id="2528023"/>
    <lineage>
        <taxon>Bacteria</taxon>
        <taxon>Pseudomonadati</taxon>
        <taxon>Planctomycetota</taxon>
        <taxon>Planctomycetia</taxon>
        <taxon>Gemmatales</taxon>
        <taxon>Gemmataceae</taxon>
        <taxon>Urbifossiella</taxon>
    </lineage>
</organism>
<feature type="domain" description="AB hydrolase-1" evidence="1">
    <location>
        <begin position="22"/>
        <end position="251"/>
    </location>
</feature>
<dbReference type="OrthoDB" id="6191536at2"/>
<dbReference type="AlphaFoldDB" id="A0A517XY00"/>
<keyword evidence="2" id="KW-0560">Oxidoreductase</keyword>
<keyword evidence="2" id="KW-0575">Peroxidase</keyword>
<dbReference type="Pfam" id="PF00561">
    <property type="entry name" value="Abhydrolase_1"/>
    <property type="match status" value="1"/>
</dbReference>
<dbReference type="EMBL" id="CP036273">
    <property type="protein sequence ID" value="QDU22389.1"/>
    <property type="molecule type" value="Genomic_DNA"/>
</dbReference>
<dbReference type="KEGG" id="uli:ETAA1_43690"/>
<evidence type="ECO:0000259" key="1">
    <source>
        <dbReference type="Pfam" id="PF00561"/>
    </source>
</evidence>
<dbReference type="InterPro" id="IPR050471">
    <property type="entry name" value="AB_hydrolase"/>
</dbReference>
<dbReference type="Proteomes" id="UP000319576">
    <property type="component" value="Chromosome"/>
</dbReference>
<keyword evidence="3" id="KW-1185">Reference proteome</keyword>
<dbReference type="PANTHER" id="PTHR43433">
    <property type="entry name" value="HYDROLASE, ALPHA/BETA FOLD FAMILY PROTEIN"/>
    <property type="match status" value="1"/>
</dbReference>
<evidence type="ECO:0000313" key="2">
    <source>
        <dbReference type="EMBL" id="QDU22389.1"/>
    </source>
</evidence>
<name>A0A517XY00_9BACT</name>
<protein>
    <submittedName>
        <fullName evidence="2">Non-heme bromoperoxidase BpoC</fullName>
        <ecNumber evidence="2">1.11.1.18</ecNumber>
    </submittedName>
</protein>
<accession>A0A517XY00</accession>
<dbReference type="PRINTS" id="PR00111">
    <property type="entry name" value="ABHYDROLASE"/>
</dbReference>
<dbReference type="InterPro" id="IPR029058">
    <property type="entry name" value="AB_hydrolase_fold"/>
</dbReference>
<proteinExistence type="predicted"/>
<dbReference type="SUPFAM" id="SSF53474">
    <property type="entry name" value="alpha/beta-Hydrolases"/>
    <property type="match status" value="1"/>
</dbReference>